<dbReference type="AlphaFoldDB" id="A0A0W4ZVB4"/>
<dbReference type="EMBL" id="LFWA01000002">
    <property type="protein sequence ID" value="KTW32313.1"/>
    <property type="molecule type" value="Genomic_DNA"/>
</dbReference>
<dbReference type="Proteomes" id="UP000053447">
    <property type="component" value="Unassembled WGS sequence"/>
</dbReference>
<keyword evidence="2" id="KW-1185">Reference proteome</keyword>
<gene>
    <name evidence="1" type="ORF">T551_00404</name>
</gene>
<accession>A0A0W4ZVB4</accession>
<dbReference type="GeneID" id="28938926"/>
<evidence type="ECO:0000313" key="1">
    <source>
        <dbReference type="EMBL" id="KTW32313.1"/>
    </source>
</evidence>
<reference evidence="2" key="1">
    <citation type="journal article" date="2016" name="Nat. Commun.">
        <title>Genome analysis of three Pneumocystis species reveals adaptation mechanisms to life exclusively in mammalian hosts.</title>
        <authorList>
            <person name="Ma L."/>
            <person name="Chen Z."/>
            <person name="Huang D.W."/>
            <person name="Kutty G."/>
            <person name="Ishihara M."/>
            <person name="Wang H."/>
            <person name="Abouelleil A."/>
            <person name="Bishop L."/>
            <person name="Davey E."/>
            <person name="Deng R."/>
            <person name="Deng X."/>
            <person name="Fan L."/>
            <person name="Fantoni G."/>
            <person name="Fitzgerald M."/>
            <person name="Gogineni E."/>
            <person name="Goldberg J.M."/>
            <person name="Handley G."/>
            <person name="Hu X."/>
            <person name="Huber C."/>
            <person name="Jiao X."/>
            <person name="Jones K."/>
            <person name="Levin J.Z."/>
            <person name="Liu Y."/>
            <person name="Macdonald P."/>
            <person name="Melnikov A."/>
            <person name="Raley C."/>
            <person name="Sassi M."/>
            <person name="Sherman B.T."/>
            <person name="Song X."/>
            <person name="Sykes S."/>
            <person name="Tran B."/>
            <person name="Walsh L."/>
            <person name="Xia Y."/>
            <person name="Yang J."/>
            <person name="Young S."/>
            <person name="Zeng Q."/>
            <person name="Zheng X."/>
            <person name="Stephens R."/>
            <person name="Nusbaum C."/>
            <person name="Birren B.W."/>
            <person name="Azadi P."/>
            <person name="Lempicki R.A."/>
            <person name="Cuomo C.A."/>
            <person name="Kovacs J.A."/>
        </authorList>
    </citation>
    <scope>NUCLEOTIDE SEQUENCE [LARGE SCALE GENOMIC DNA]</scope>
    <source>
        <strain evidence="2">RU7</strain>
    </source>
</reference>
<protein>
    <submittedName>
        <fullName evidence="1">Uncharacterized protein</fullName>
    </submittedName>
</protein>
<proteinExistence type="predicted"/>
<dbReference type="OrthoDB" id="5378302at2759"/>
<sequence>MFFNTIQDIQDYLYEKNCNYCDKYISNNFSISKNNLNQIQTFEFLLEKFSKQGNIIVLNKILRLVRKLNLNTIDQSYFLIKAHLNLLLSVSSEEAFQELLPKYFSETTFFYNSFKSSLPRTPTISHWELILQFYIKANTINYNSFPFSLLIDSLLQIQASGLKLSLETYFMIINALVVSPEFRPPKSDYAEEIHYMNTTIRIKKVLYILQLLNNQIELNINKGKLFEALYLACCPSIIQILQYTLNQALSLNQDFRNINLILDSRAFLIEDLMILHKIPCSFEFEKLKFIILASCNLWDIFWIRLKNLSISKSQRDKNLYTSINELIASSKEIKAKDF</sequence>
<dbReference type="RefSeq" id="XP_018231005.1">
    <property type="nucleotide sequence ID" value="XM_018372671.1"/>
</dbReference>
<organism evidence="1 2">
    <name type="scientific">Pneumocystis jirovecii (strain RU7)</name>
    <name type="common">Human pneumocystis pneumonia agent</name>
    <dbReference type="NCBI Taxonomy" id="1408657"/>
    <lineage>
        <taxon>Eukaryota</taxon>
        <taxon>Fungi</taxon>
        <taxon>Dikarya</taxon>
        <taxon>Ascomycota</taxon>
        <taxon>Taphrinomycotina</taxon>
        <taxon>Pneumocystomycetes</taxon>
        <taxon>Pneumocystaceae</taxon>
        <taxon>Pneumocystis</taxon>
    </lineage>
</organism>
<name>A0A0W4ZVB4_PNEJ7</name>
<comment type="caution">
    <text evidence="1">The sequence shown here is derived from an EMBL/GenBank/DDBJ whole genome shotgun (WGS) entry which is preliminary data.</text>
</comment>
<evidence type="ECO:0000313" key="2">
    <source>
        <dbReference type="Proteomes" id="UP000053447"/>
    </source>
</evidence>
<dbReference type="STRING" id="1408657.A0A0W4ZVB4"/>
<dbReference type="VEuPathDB" id="FungiDB:T551_00404"/>